<dbReference type="InterPro" id="IPR059050">
    <property type="entry name" value="Rv3660c_N"/>
</dbReference>
<evidence type="ECO:0000313" key="2">
    <source>
        <dbReference type="EMBL" id="NNG34885.1"/>
    </source>
</evidence>
<keyword evidence="3" id="KW-1185">Reference proteome</keyword>
<dbReference type="InterPro" id="IPR050625">
    <property type="entry name" value="ParA/MinD_ATPase"/>
</dbReference>
<organism evidence="2 3">
    <name type="scientific">Nakamurella aerolata</name>
    <dbReference type="NCBI Taxonomy" id="1656892"/>
    <lineage>
        <taxon>Bacteria</taxon>
        <taxon>Bacillati</taxon>
        <taxon>Actinomycetota</taxon>
        <taxon>Actinomycetes</taxon>
        <taxon>Nakamurellales</taxon>
        <taxon>Nakamurellaceae</taxon>
        <taxon>Nakamurella</taxon>
    </lineage>
</organism>
<dbReference type="GO" id="GO:0051782">
    <property type="term" value="P:negative regulation of cell division"/>
    <property type="evidence" value="ECO:0007669"/>
    <property type="project" value="TreeGrafter"/>
</dbReference>
<proteinExistence type="predicted"/>
<gene>
    <name evidence="2" type="ORF">HKD39_03960</name>
</gene>
<accession>A0A849A2U7</accession>
<dbReference type="InterPro" id="IPR017746">
    <property type="entry name" value="Cellulose_synthase_operon_BcsQ"/>
</dbReference>
<dbReference type="SUPFAM" id="SSF52540">
    <property type="entry name" value="P-loop containing nucleoside triphosphate hydrolases"/>
    <property type="match status" value="1"/>
</dbReference>
<protein>
    <submittedName>
        <fullName evidence="2">Septum formation initiator</fullName>
    </submittedName>
</protein>
<comment type="caution">
    <text evidence="2">The sequence shown here is derived from an EMBL/GenBank/DDBJ whole genome shotgun (WGS) entry which is preliminary data.</text>
</comment>
<dbReference type="Gene3D" id="3.40.50.300">
    <property type="entry name" value="P-loop containing nucleotide triphosphate hydrolases"/>
    <property type="match status" value="1"/>
</dbReference>
<dbReference type="GO" id="GO:0016887">
    <property type="term" value="F:ATP hydrolysis activity"/>
    <property type="evidence" value="ECO:0007669"/>
    <property type="project" value="TreeGrafter"/>
</dbReference>
<dbReference type="GO" id="GO:0005829">
    <property type="term" value="C:cytosol"/>
    <property type="evidence" value="ECO:0007669"/>
    <property type="project" value="TreeGrafter"/>
</dbReference>
<dbReference type="EMBL" id="JABEND010000002">
    <property type="protein sequence ID" value="NNG34885.1"/>
    <property type="molecule type" value="Genomic_DNA"/>
</dbReference>
<dbReference type="NCBIfam" id="TIGR03815">
    <property type="entry name" value="CpaE_hom_Actino"/>
    <property type="match status" value="1"/>
</dbReference>
<dbReference type="GO" id="GO:0009898">
    <property type="term" value="C:cytoplasmic side of plasma membrane"/>
    <property type="evidence" value="ECO:0007669"/>
    <property type="project" value="TreeGrafter"/>
</dbReference>
<reference evidence="2 3" key="1">
    <citation type="submission" date="2020-05" db="EMBL/GenBank/DDBJ databases">
        <title>Nakamurella sp. DB0629 isolated from air conditioner.</title>
        <authorList>
            <person name="Kim D.H."/>
            <person name="Kim D.-U."/>
        </authorList>
    </citation>
    <scope>NUCLEOTIDE SEQUENCE [LARGE SCALE GENOMIC DNA]</scope>
    <source>
        <strain evidence="2 3">DB0629</strain>
    </source>
</reference>
<dbReference type="Pfam" id="PF06564">
    <property type="entry name" value="CBP_BcsQ"/>
    <property type="match status" value="1"/>
</dbReference>
<evidence type="ECO:0000259" key="1">
    <source>
        <dbReference type="Pfam" id="PF26563"/>
    </source>
</evidence>
<dbReference type="GO" id="GO:0005524">
    <property type="term" value="F:ATP binding"/>
    <property type="evidence" value="ECO:0007669"/>
    <property type="project" value="TreeGrafter"/>
</dbReference>
<evidence type="ECO:0000313" key="3">
    <source>
        <dbReference type="Proteomes" id="UP000562984"/>
    </source>
</evidence>
<dbReference type="RefSeq" id="WP_171198551.1">
    <property type="nucleotide sequence ID" value="NZ_JABEND010000002.1"/>
</dbReference>
<dbReference type="PANTHER" id="PTHR43384">
    <property type="entry name" value="SEPTUM SITE-DETERMINING PROTEIN MIND HOMOLOG, CHLOROPLASTIC-RELATED"/>
    <property type="match status" value="1"/>
</dbReference>
<sequence>MEHRPLIVTSDPDLLDDVLRMAAATGVELQHEAEPINRGAWRTAPLIVIDLPQIPRALGAGFPRRDALIAIARAQPDEAAWQHCVRLGVEQVLLHPASSADAVDAEQVLVERFSRLTSSVGEGGAIVATLGACGGAGATVLSAATAIAAQRAGRRTLLADCDPWGAGLDVVLGIEPDTGLHWRDLKAPAGRLATAALRRALPWLTVGRDQLPVLTYGTGSQRQVSPDVVDVVLTSVRQAGELAVVDLPRTPEPVADRVLGLAALAVLVVPADVRSTYAALRQRQRLADLGVPAALVVRGPAPGGLTADEIGEALGLDVLATMRPQARLATELDNGRPPGLERRSQLAKAAERVLAGVQQLAAA</sequence>
<dbReference type="PANTHER" id="PTHR43384:SF11">
    <property type="entry name" value="SEPTUM SITE DETERMINING PROTEIN"/>
    <property type="match status" value="1"/>
</dbReference>
<dbReference type="Proteomes" id="UP000562984">
    <property type="component" value="Unassembled WGS sequence"/>
</dbReference>
<feature type="domain" description="Rv3660c-like CheY-like N-terminal" evidence="1">
    <location>
        <begin position="8"/>
        <end position="104"/>
    </location>
</feature>
<dbReference type="InterPro" id="IPR027417">
    <property type="entry name" value="P-loop_NTPase"/>
</dbReference>
<dbReference type="AlphaFoldDB" id="A0A849A2U7"/>
<dbReference type="InterPro" id="IPR022521">
    <property type="entry name" value="Rv3660c"/>
</dbReference>
<name>A0A849A2U7_9ACTN</name>
<dbReference type="Pfam" id="PF26563">
    <property type="entry name" value="Rv3660c_N"/>
    <property type="match status" value="1"/>
</dbReference>